<protein>
    <submittedName>
        <fullName evidence="1">Uncharacterized protein</fullName>
    </submittedName>
</protein>
<name>A0AAD5N6Z7_PARTN</name>
<sequence>MLKSRSIMASPYLAAFSNGPTSLLHKRLMVTSRDLLTHQGYVASKPDVPRFLAVGKLLWNGWK</sequence>
<reference evidence="1" key="1">
    <citation type="submission" date="2021-06" db="EMBL/GenBank/DDBJ databases">
        <title>Parelaphostrongylus tenuis whole genome reference sequence.</title>
        <authorList>
            <person name="Garwood T.J."/>
            <person name="Larsen P.A."/>
            <person name="Fountain-Jones N.M."/>
            <person name="Garbe J.R."/>
            <person name="Macchietto M.G."/>
            <person name="Kania S.A."/>
            <person name="Gerhold R.W."/>
            <person name="Richards J.E."/>
            <person name="Wolf T.M."/>
        </authorList>
    </citation>
    <scope>NUCLEOTIDE SEQUENCE</scope>
    <source>
        <strain evidence="1">MNPRO001-30</strain>
        <tissue evidence="1">Meninges</tissue>
    </source>
</reference>
<comment type="caution">
    <text evidence="1">The sequence shown here is derived from an EMBL/GenBank/DDBJ whole genome shotgun (WGS) entry which is preliminary data.</text>
</comment>
<proteinExistence type="predicted"/>
<organism evidence="1 2">
    <name type="scientific">Parelaphostrongylus tenuis</name>
    <name type="common">Meningeal worm</name>
    <dbReference type="NCBI Taxonomy" id="148309"/>
    <lineage>
        <taxon>Eukaryota</taxon>
        <taxon>Metazoa</taxon>
        <taxon>Ecdysozoa</taxon>
        <taxon>Nematoda</taxon>
        <taxon>Chromadorea</taxon>
        <taxon>Rhabditida</taxon>
        <taxon>Rhabditina</taxon>
        <taxon>Rhabditomorpha</taxon>
        <taxon>Strongyloidea</taxon>
        <taxon>Metastrongylidae</taxon>
        <taxon>Parelaphostrongylus</taxon>
    </lineage>
</organism>
<evidence type="ECO:0000313" key="2">
    <source>
        <dbReference type="Proteomes" id="UP001196413"/>
    </source>
</evidence>
<dbReference type="EMBL" id="JAHQIW010004697">
    <property type="protein sequence ID" value="KAJ1363412.1"/>
    <property type="molecule type" value="Genomic_DNA"/>
</dbReference>
<keyword evidence="2" id="KW-1185">Reference proteome</keyword>
<evidence type="ECO:0000313" key="1">
    <source>
        <dbReference type="EMBL" id="KAJ1363412.1"/>
    </source>
</evidence>
<accession>A0AAD5N6Z7</accession>
<dbReference type="Proteomes" id="UP001196413">
    <property type="component" value="Unassembled WGS sequence"/>
</dbReference>
<gene>
    <name evidence="1" type="ORF">KIN20_023278</name>
</gene>
<dbReference type="AlphaFoldDB" id="A0AAD5N6Z7"/>